<gene>
    <name evidence="1" type="ORF">HPB49_000498</name>
</gene>
<dbReference type="Proteomes" id="UP000821865">
    <property type="component" value="Chromosome 1"/>
</dbReference>
<sequence length="134" mass="14914">MKRGPLTIGAEWSSATSALNIHDQMGSEGSCLASRQNSHIRSPVHTAKKVDGLLQQRGVTVLMWPPQSPDLNIIEDVWGRMKTSLSRLCLYGKSADDLWAAVNEEWERLKCDSSFTEALYRSLPERMKAVVGGR</sequence>
<name>A0ACB8DSA4_DERSI</name>
<evidence type="ECO:0000313" key="1">
    <source>
        <dbReference type="EMBL" id="KAH7977305.1"/>
    </source>
</evidence>
<organism evidence="1 2">
    <name type="scientific">Dermacentor silvarum</name>
    <name type="common">Tick</name>
    <dbReference type="NCBI Taxonomy" id="543639"/>
    <lineage>
        <taxon>Eukaryota</taxon>
        <taxon>Metazoa</taxon>
        <taxon>Ecdysozoa</taxon>
        <taxon>Arthropoda</taxon>
        <taxon>Chelicerata</taxon>
        <taxon>Arachnida</taxon>
        <taxon>Acari</taxon>
        <taxon>Parasitiformes</taxon>
        <taxon>Ixodida</taxon>
        <taxon>Ixodoidea</taxon>
        <taxon>Ixodidae</taxon>
        <taxon>Rhipicephalinae</taxon>
        <taxon>Dermacentor</taxon>
    </lineage>
</organism>
<proteinExistence type="predicted"/>
<evidence type="ECO:0000313" key="2">
    <source>
        <dbReference type="Proteomes" id="UP000821865"/>
    </source>
</evidence>
<dbReference type="EMBL" id="CM023470">
    <property type="protein sequence ID" value="KAH7977305.1"/>
    <property type="molecule type" value="Genomic_DNA"/>
</dbReference>
<keyword evidence="2" id="KW-1185">Reference proteome</keyword>
<accession>A0ACB8DSA4</accession>
<protein>
    <submittedName>
        <fullName evidence="1">Uncharacterized protein</fullName>
    </submittedName>
</protein>
<reference evidence="1" key="1">
    <citation type="submission" date="2020-05" db="EMBL/GenBank/DDBJ databases">
        <title>Large-scale comparative analyses of tick genomes elucidate their genetic diversity and vector capacities.</title>
        <authorList>
            <person name="Jia N."/>
            <person name="Wang J."/>
            <person name="Shi W."/>
            <person name="Du L."/>
            <person name="Sun Y."/>
            <person name="Zhan W."/>
            <person name="Jiang J."/>
            <person name="Wang Q."/>
            <person name="Zhang B."/>
            <person name="Ji P."/>
            <person name="Sakyi L.B."/>
            <person name="Cui X."/>
            <person name="Yuan T."/>
            <person name="Jiang B."/>
            <person name="Yang W."/>
            <person name="Lam T.T.-Y."/>
            <person name="Chang Q."/>
            <person name="Ding S."/>
            <person name="Wang X."/>
            <person name="Zhu J."/>
            <person name="Ruan X."/>
            <person name="Zhao L."/>
            <person name="Wei J."/>
            <person name="Que T."/>
            <person name="Du C."/>
            <person name="Cheng J."/>
            <person name="Dai P."/>
            <person name="Han X."/>
            <person name="Huang E."/>
            <person name="Gao Y."/>
            <person name="Liu J."/>
            <person name="Shao H."/>
            <person name="Ye R."/>
            <person name="Li L."/>
            <person name="Wei W."/>
            <person name="Wang X."/>
            <person name="Wang C."/>
            <person name="Yang T."/>
            <person name="Huo Q."/>
            <person name="Li W."/>
            <person name="Guo W."/>
            <person name="Chen H."/>
            <person name="Zhou L."/>
            <person name="Ni X."/>
            <person name="Tian J."/>
            <person name="Zhou Y."/>
            <person name="Sheng Y."/>
            <person name="Liu T."/>
            <person name="Pan Y."/>
            <person name="Xia L."/>
            <person name="Li J."/>
            <person name="Zhao F."/>
            <person name="Cao W."/>
        </authorList>
    </citation>
    <scope>NUCLEOTIDE SEQUENCE</scope>
    <source>
        <strain evidence="1">Dsil-2018</strain>
    </source>
</reference>
<comment type="caution">
    <text evidence="1">The sequence shown here is derived from an EMBL/GenBank/DDBJ whole genome shotgun (WGS) entry which is preliminary data.</text>
</comment>